<dbReference type="InterPro" id="IPR035919">
    <property type="entry name" value="EAL_sf"/>
</dbReference>
<feature type="active site" evidence="7">
    <location>
        <position position="59"/>
    </location>
</feature>
<dbReference type="SMART" id="SM00052">
    <property type="entry name" value="EAL"/>
    <property type="match status" value="1"/>
</dbReference>
<evidence type="ECO:0000259" key="13">
    <source>
        <dbReference type="PROSITE" id="PS50883"/>
    </source>
</evidence>
<evidence type="ECO:0000259" key="12">
    <source>
        <dbReference type="PROSITE" id="PS50123"/>
    </source>
</evidence>
<dbReference type="Gene3D" id="1.10.287.1490">
    <property type="match status" value="1"/>
</dbReference>
<dbReference type="InterPro" id="IPR029787">
    <property type="entry name" value="Nucleotide_cyclase"/>
</dbReference>
<organism evidence="15 16">
    <name type="scientific">Sphaerotilus hippei</name>
    <dbReference type="NCBI Taxonomy" id="744406"/>
    <lineage>
        <taxon>Bacteria</taxon>
        <taxon>Pseudomonadati</taxon>
        <taxon>Pseudomonadota</taxon>
        <taxon>Betaproteobacteria</taxon>
        <taxon>Burkholderiales</taxon>
        <taxon>Sphaerotilaceae</taxon>
        <taxon>Sphaerotilus</taxon>
    </lineage>
</organism>
<dbReference type="Proteomes" id="UP000247811">
    <property type="component" value="Unassembled WGS sequence"/>
</dbReference>
<accession>A0A318H377</accession>
<dbReference type="InterPro" id="IPR035965">
    <property type="entry name" value="PAS-like_dom_sf"/>
</dbReference>
<dbReference type="InterPro" id="IPR000673">
    <property type="entry name" value="Sig_transdc_resp-reg_Me-estase"/>
</dbReference>
<dbReference type="PANTHER" id="PTHR44757">
    <property type="entry name" value="DIGUANYLATE CYCLASE DGCP"/>
    <property type="match status" value="1"/>
</dbReference>
<evidence type="ECO:0000259" key="10">
    <source>
        <dbReference type="PROSITE" id="PS50113"/>
    </source>
</evidence>
<feature type="domain" description="CheB-type methylesterase" evidence="11">
    <location>
        <begin position="20"/>
        <end position="209"/>
    </location>
</feature>
<dbReference type="SUPFAM" id="SSF52738">
    <property type="entry name" value="Methylesterase CheB, C-terminal domain"/>
    <property type="match status" value="1"/>
</dbReference>
<evidence type="ECO:0000256" key="6">
    <source>
        <dbReference type="ARBA" id="ARBA00051114"/>
    </source>
</evidence>
<feature type="domain" description="EAL" evidence="13">
    <location>
        <begin position="1430"/>
        <end position="1684"/>
    </location>
</feature>
<dbReference type="SMART" id="SM00267">
    <property type="entry name" value="GGDEF"/>
    <property type="match status" value="1"/>
</dbReference>
<dbReference type="InterPro" id="IPR000014">
    <property type="entry name" value="PAS"/>
</dbReference>
<dbReference type="PROSITE" id="PS50113">
    <property type="entry name" value="PAC"/>
    <property type="match status" value="2"/>
</dbReference>
<dbReference type="CDD" id="cd00130">
    <property type="entry name" value="PAS"/>
    <property type="match status" value="2"/>
</dbReference>
<dbReference type="InterPro" id="IPR043128">
    <property type="entry name" value="Rev_trsase/Diguanyl_cyclase"/>
</dbReference>
<dbReference type="PROSITE" id="PS50883">
    <property type="entry name" value="EAL"/>
    <property type="match status" value="1"/>
</dbReference>
<dbReference type="FunFam" id="3.30.70.270:FF:000001">
    <property type="entry name" value="Diguanylate cyclase domain protein"/>
    <property type="match status" value="1"/>
</dbReference>
<dbReference type="InterPro" id="IPR029063">
    <property type="entry name" value="SAM-dependent_MTases_sf"/>
</dbReference>
<keyword evidence="3" id="KW-0489">Methyltransferase</keyword>
<dbReference type="Pfam" id="PF01339">
    <property type="entry name" value="CheB_methylest"/>
    <property type="match status" value="1"/>
</dbReference>
<dbReference type="FunFam" id="3.20.20.450:FF:000001">
    <property type="entry name" value="Cyclic di-GMP phosphodiesterase yahA"/>
    <property type="match status" value="1"/>
</dbReference>
<dbReference type="InterPro" id="IPR022641">
    <property type="entry name" value="CheR_N"/>
</dbReference>
<dbReference type="GO" id="GO:0008983">
    <property type="term" value="F:protein-glutamate O-methyltransferase activity"/>
    <property type="evidence" value="ECO:0007669"/>
    <property type="project" value="UniProtKB-EC"/>
</dbReference>
<dbReference type="PROSITE" id="PS50112">
    <property type="entry name" value="PAS"/>
    <property type="match status" value="1"/>
</dbReference>
<dbReference type="SUPFAM" id="SSF55785">
    <property type="entry name" value="PYP-like sensor domain (PAS domain)"/>
    <property type="match status" value="3"/>
</dbReference>
<keyword evidence="4" id="KW-0808">Transferase</keyword>
<dbReference type="Pfam" id="PF13596">
    <property type="entry name" value="PAS_10"/>
    <property type="match status" value="1"/>
</dbReference>
<dbReference type="SMART" id="SM00086">
    <property type="entry name" value="PAC"/>
    <property type="match status" value="2"/>
</dbReference>
<comment type="catalytic activity">
    <reaction evidence="6">
        <text>3',3'-c-di-GMP + H2O = 5'-phosphoguanylyl(3'-&gt;5')guanosine + H(+)</text>
        <dbReference type="Rhea" id="RHEA:24902"/>
        <dbReference type="ChEBI" id="CHEBI:15377"/>
        <dbReference type="ChEBI" id="CHEBI:15378"/>
        <dbReference type="ChEBI" id="CHEBI:58754"/>
        <dbReference type="ChEBI" id="CHEBI:58805"/>
        <dbReference type="EC" id="3.1.4.52"/>
    </reaction>
    <physiologicalReaction direction="left-to-right" evidence="6">
        <dbReference type="Rhea" id="RHEA:24903"/>
    </physiologicalReaction>
</comment>
<dbReference type="InterPro" id="IPR035909">
    <property type="entry name" value="CheB_C"/>
</dbReference>
<dbReference type="Gene3D" id="3.40.50.180">
    <property type="entry name" value="Methylesterase CheB, C-terminal domain"/>
    <property type="match status" value="1"/>
</dbReference>
<reference evidence="15 16" key="1">
    <citation type="submission" date="2018-05" db="EMBL/GenBank/DDBJ databases">
        <title>Genomic Encyclopedia of Type Strains, Phase IV (KMG-IV): sequencing the most valuable type-strain genomes for metagenomic binning, comparative biology and taxonomic classification.</title>
        <authorList>
            <person name="Goeker M."/>
        </authorList>
    </citation>
    <scope>NUCLEOTIDE SEQUENCE [LARGE SCALE GENOMIC DNA]</scope>
    <source>
        <strain evidence="15 16">DSM 566</strain>
    </source>
</reference>
<dbReference type="InterPro" id="IPR001610">
    <property type="entry name" value="PAC"/>
</dbReference>
<feature type="domain" description="PAS" evidence="9">
    <location>
        <begin position="1021"/>
        <end position="1048"/>
    </location>
</feature>
<feature type="domain" description="CheR-type methyltransferase" evidence="12">
    <location>
        <begin position="226"/>
        <end position="465"/>
    </location>
</feature>
<evidence type="ECO:0000259" key="14">
    <source>
        <dbReference type="PROSITE" id="PS50887"/>
    </source>
</evidence>
<dbReference type="EC" id="2.1.1.80" evidence="2"/>
<dbReference type="CDD" id="cd02440">
    <property type="entry name" value="AdoMet_MTases"/>
    <property type="match status" value="1"/>
</dbReference>
<dbReference type="CDD" id="cd01949">
    <property type="entry name" value="GGDEF"/>
    <property type="match status" value="1"/>
</dbReference>
<evidence type="ECO:0000256" key="1">
    <source>
        <dbReference type="ARBA" id="ARBA00001541"/>
    </source>
</evidence>
<feature type="active site" evidence="7">
    <location>
        <position position="151"/>
    </location>
</feature>
<dbReference type="InterPro" id="IPR036804">
    <property type="entry name" value="CheR_N_sf"/>
</dbReference>
<comment type="caution">
    <text evidence="15">The sequence shown here is derived from an EMBL/GenBank/DDBJ whole genome shotgun (WGS) entry which is preliminary data.</text>
</comment>
<dbReference type="NCBIfam" id="TIGR00254">
    <property type="entry name" value="GGDEF"/>
    <property type="match status" value="1"/>
</dbReference>
<keyword evidence="16" id="KW-1185">Reference proteome</keyword>
<protein>
    <recommendedName>
        <fullName evidence="2">protein-glutamate O-methyltransferase</fullName>
        <ecNumber evidence="2">2.1.1.80</ecNumber>
    </recommendedName>
</protein>
<dbReference type="GO" id="GO:0008984">
    <property type="term" value="F:protein-glutamate methylesterase activity"/>
    <property type="evidence" value="ECO:0007669"/>
    <property type="project" value="InterPro"/>
</dbReference>
<evidence type="ECO:0000256" key="3">
    <source>
        <dbReference type="ARBA" id="ARBA00022603"/>
    </source>
</evidence>
<feature type="domain" description="GGDEF" evidence="14">
    <location>
        <begin position="1288"/>
        <end position="1421"/>
    </location>
</feature>
<evidence type="ECO:0000256" key="5">
    <source>
        <dbReference type="ARBA" id="ARBA00022691"/>
    </source>
</evidence>
<dbReference type="InterPro" id="IPR022642">
    <property type="entry name" value="CheR_C"/>
</dbReference>
<dbReference type="SMART" id="SM00138">
    <property type="entry name" value="MeTrc"/>
    <property type="match status" value="1"/>
</dbReference>
<feature type="domain" description="PAC" evidence="10">
    <location>
        <begin position="1075"/>
        <end position="1128"/>
    </location>
</feature>
<dbReference type="PROSITE" id="PS50123">
    <property type="entry name" value="CHER"/>
    <property type="match status" value="1"/>
</dbReference>
<dbReference type="Gene3D" id="1.10.155.10">
    <property type="entry name" value="Chemotaxis receptor methyltransferase CheR, N-terminal domain"/>
    <property type="match status" value="1"/>
</dbReference>
<keyword evidence="7" id="KW-0378">Hydrolase</keyword>
<evidence type="ECO:0000256" key="8">
    <source>
        <dbReference type="SAM" id="MobiDB-lite"/>
    </source>
</evidence>
<dbReference type="Gene3D" id="3.20.20.450">
    <property type="entry name" value="EAL domain"/>
    <property type="match status" value="1"/>
</dbReference>
<dbReference type="Pfam" id="PF01739">
    <property type="entry name" value="CheR"/>
    <property type="match status" value="1"/>
</dbReference>
<dbReference type="CDD" id="cd01948">
    <property type="entry name" value="EAL"/>
    <property type="match status" value="1"/>
</dbReference>
<dbReference type="GO" id="GO:0071111">
    <property type="term" value="F:cyclic-guanylate-specific phosphodiesterase activity"/>
    <property type="evidence" value="ECO:0007669"/>
    <property type="project" value="UniProtKB-EC"/>
</dbReference>
<dbReference type="Pfam" id="PF03705">
    <property type="entry name" value="CheR_N"/>
    <property type="match status" value="1"/>
</dbReference>
<dbReference type="InterPro" id="IPR052155">
    <property type="entry name" value="Biofilm_reg_signaling"/>
</dbReference>
<gene>
    <name evidence="15" type="ORF">C7444_12239</name>
</gene>
<dbReference type="Pfam" id="PF08447">
    <property type="entry name" value="PAS_3"/>
    <property type="match status" value="1"/>
</dbReference>
<dbReference type="GO" id="GO:0071732">
    <property type="term" value="P:cellular response to nitric oxide"/>
    <property type="evidence" value="ECO:0007669"/>
    <property type="project" value="UniProtKB-ARBA"/>
</dbReference>
<dbReference type="GO" id="GO:0000156">
    <property type="term" value="F:phosphorelay response regulator activity"/>
    <property type="evidence" value="ECO:0007669"/>
    <property type="project" value="InterPro"/>
</dbReference>
<dbReference type="RefSeq" id="WP_170130798.1">
    <property type="nucleotide sequence ID" value="NZ_QJJS01000022.1"/>
</dbReference>
<dbReference type="SMART" id="SM00091">
    <property type="entry name" value="PAS"/>
    <property type="match status" value="2"/>
</dbReference>
<dbReference type="Pfam" id="PF00990">
    <property type="entry name" value="GGDEF"/>
    <property type="match status" value="1"/>
</dbReference>
<dbReference type="PANTHER" id="PTHR44757:SF2">
    <property type="entry name" value="BIOFILM ARCHITECTURE MAINTENANCE PROTEIN MBAA"/>
    <property type="match status" value="1"/>
</dbReference>
<evidence type="ECO:0000259" key="9">
    <source>
        <dbReference type="PROSITE" id="PS50112"/>
    </source>
</evidence>
<proteinExistence type="predicted"/>
<dbReference type="SUPFAM" id="SSF47757">
    <property type="entry name" value="Chemotaxis receptor methyltransferase CheR, N-terminal domain"/>
    <property type="match status" value="1"/>
</dbReference>
<dbReference type="SUPFAM" id="SSF141868">
    <property type="entry name" value="EAL domain-like"/>
    <property type="match status" value="1"/>
</dbReference>
<dbReference type="InterPro" id="IPR001633">
    <property type="entry name" value="EAL_dom"/>
</dbReference>
<evidence type="ECO:0000256" key="4">
    <source>
        <dbReference type="ARBA" id="ARBA00022679"/>
    </source>
</evidence>
<dbReference type="PROSITE" id="PS50122">
    <property type="entry name" value="CHEB"/>
    <property type="match status" value="1"/>
</dbReference>
<dbReference type="NCBIfam" id="TIGR00229">
    <property type="entry name" value="sensory_box"/>
    <property type="match status" value="1"/>
</dbReference>
<feature type="compositionally biased region" description="Polar residues" evidence="8">
    <location>
        <begin position="678"/>
        <end position="697"/>
    </location>
</feature>
<dbReference type="GO" id="GO:0032259">
    <property type="term" value="P:methylation"/>
    <property type="evidence" value="ECO:0007669"/>
    <property type="project" value="UniProtKB-KW"/>
</dbReference>
<dbReference type="InterPro" id="IPR000160">
    <property type="entry name" value="GGDEF_dom"/>
</dbReference>
<sequence>MSNETFVEAPVPSDTAQAIPSRPVRVVGIGASAGGLESLRVLVSTLQPGLNACYAVAQHLSPTHRSMLVELLAREADLRVEEISHGQSPQADTIYITPASCHVRLRDGLFQLEPASRAGIPKPSVDEFFESLAQTFEERAIGVVLSGTGSDGCRGVRAIHAAGGCTVAQDPAEAKYDGMPRAAIESGCVDFVTGVGEIGARLARLLAHDRSTSVLDSLPMTPTDTLDTIVQTVKRRAGFDLGQYKTRTLERRIRRRAVATESQSLEDYADLLQRSPQEVDLVVREMFISVTQFFRDPDAFESLTAELGPLIDRKSDGQELRIWVPGCATGEEAYSLAMLVCEHFDRVGRWCNVRLFATDLDTKALAIARRGTFSASALNDLPAALAERYLQVDEGACHVSKRVRDLVIFSEHNVLCDPAFLRLDLVSCRNLLIYLQPEVQQQLLGTFARALKPGGLLFLGKAEALHARTDLFTAIEGAGHLYRSTGSTDLIRGPATRTVAALARVTGARPGSEARRWDLGGWLTRAHAEGLLPPFVLIEDNLRVLHVFGDVSRYLKLGSVDATLDLLKLAIDPIRLELRSMLLKARRQPGSRLVLDLVLPDGHHNRSLRLTAHRREETGSSPLTMVMFEEREEPVRPALPGEAEALKDLQRLELEEQLSAMREHLHTVITELESANEELQSLNEETQSSNEELQSANEELETSNEELQSTNEELITVNEELESRTAELSLLNADLHNVKNSLVDPIIVVDEHRRVTLFNPPAVQVFALDAHSIGALLFSLPCLVDVSQAAASIREVIDSHRMIECQINGPRSYRMRIQPYLDLAGQCKGAVLTFHDNTDLLVAAQDLARAHERIHQAERFASATIDALPEQIGVIDRSGQLVSVSQRWREALGDTHPIAPQCAAGGNYLATCARLAAAGSSSAADLLAGLHAVLHGKVASHVQEFIDMTQDRPRCGLISVMPFGTHLRETAAEGASGPDDRDLWVISHQDLTERKRQEAKIRLQAKALDSALSGISIAEAADGTDFPLVYVNKAFEETTGYTAEEVLGLNCRLLQGSDRNQPGLAQMRQALANRQGCRVLLRNYRKDGSLFWNEVTLAPIIEEGRFTHVVGMLRDITARLAAEAALKVSLERESQALSFAGLGSMEWDIRSGSITLSERHARLLGLPGDLRLLPLADYRRLVVADDLPLFDDSVKLCVAGHGGLDLEYRVAWPDGTRHWLHTRGNTVSDGQGVPTRILALTQDVSVRRDTEDKVRFIAHHDGLTGLPNRVLLRDRFQLALNGARRSRSRLAVIFIDLDHFKDINDSLGHEQGDALLVSVAERMRSCMRDTDTICRQSGDEFIVLLPSVRDANDAAHMADKLITQMARPHHILGQELRVTCSAGVSLYPDDGDTIDALMRHADSAMYHAKGNGRNGVAFFGPEMNEKHQARMSIANALHHAVPRDELRLHYQPQFDVRTGRLVGIEALVRWQHPERGMLHPDVFIPVAEDSDLIITIGDWVLHEACLQAARWHASGVARVPIAINISPIQLRQRNILEKVASALHTSGLDARWLELEITERALIHNAESVGDLLADFRRAGVRIALDDFGTGYSSLSYLHRFPVQKLKIDRSFVAAAPADGNAAAIIRAVISLARSMSLDVVAEGVETPAQLAFLGAEACSAFQGFLASRGTPAADLAAQVEGYARLCSSTSEAATD</sequence>
<comment type="catalytic activity">
    <reaction evidence="1">
        <text>L-glutamyl-[protein] + S-adenosyl-L-methionine = [protein]-L-glutamate 5-O-methyl ester + S-adenosyl-L-homocysteine</text>
        <dbReference type="Rhea" id="RHEA:24452"/>
        <dbReference type="Rhea" id="RHEA-COMP:10208"/>
        <dbReference type="Rhea" id="RHEA-COMP:10311"/>
        <dbReference type="ChEBI" id="CHEBI:29973"/>
        <dbReference type="ChEBI" id="CHEBI:57856"/>
        <dbReference type="ChEBI" id="CHEBI:59789"/>
        <dbReference type="ChEBI" id="CHEBI:82795"/>
        <dbReference type="EC" id="2.1.1.80"/>
    </reaction>
</comment>
<dbReference type="Gene3D" id="3.40.50.150">
    <property type="entry name" value="Vaccinia Virus protein VP39"/>
    <property type="match status" value="1"/>
</dbReference>
<feature type="domain" description="PAC" evidence="10">
    <location>
        <begin position="1204"/>
        <end position="1256"/>
    </location>
</feature>
<evidence type="ECO:0000313" key="15">
    <source>
        <dbReference type="EMBL" id="PXW92864.1"/>
    </source>
</evidence>
<feature type="region of interest" description="Disordered" evidence="8">
    <location>
        <begin position="678"/>
        <end position="710"/>
    </location>
</feature>
<dbReference type="EMBL" id="QJJS01000022">
    <property type="protein sequence ID" value="PXW92864.1"/>
    <property type="molecule type" value="Genomic_DNA"/>
</dbReference>
<dbReference type="InterPro" id="IPR000780">
    <property type="entry name" value="CheR_MeTrfase"/>
</dbReference>
<dbReference type="InterPro" id="IPR013655">
    <property type="entry name" value="PAS_fold_3"/>
</dbReference>
<evidence type="ECO:0000256" key="7">
    <source>
        <dbReference type="PROSITE-ProRule" id="PRU00050"/>
    </source>
</evidence>
<keyword evidence="5" id="KW-0949">S-adenosyl-L-methionine</keyword>
<evidence type="ECO:0000256" key="2">
    <source>
        <dbReference type="ARBA" id="ARBA00012534"/>
    </source>
</evidence>
<keyword evidence="7" id="KW-0145">Chemotaxis</keyword>
<evidence type="ECO:0000259" key="11">
    <source>
        <dbReference type="PROSITE" id="PS50122"/>
    </source>
</evidence>
<dbReference type="InterPro" id="IPR000700">
    <property type="entry name" value="PAS-assoc_C"/>
</dbReference>
<dbReference type="Pfam" id="PF13426">
    <property type="entry name" value="PAS_9"/>
    <property type="match status" value="1"/>
</dbReference>
<dbReference type="SUPFAM" id="SSF53335">
    <property type="entry name" value="S-adenosyl-L-methionine-dependent methyltransferases"/>
    <property type="match status" value="1"/>
</dbReference>
<feature type="active site" evidence="7">
    <location>
        <position position="32"/>
    </location>
</feature>
<dbReference type="CDD" id="cd16434">
    <property type="entry name" value="CheB-CheR_fusion"/>
    <property type="match status" value="1"/>
</dbReference>
<dbReference type="Gene3D" id="3.30.450.20">
    <property type="entry name" value="PAS domain"/>
    <property type="match status" value="3"/>
</dbReference>
<dbReference type="GO" id="GO:0006935">
    <property type="term" value="P:chemotaxis"/>
    <property type="evidence" value="ECO:0007669"/>
    <property type="project" value="UniProtKB-UniRule"/>
</dbReference>
<name>A0A318H377_9BURK</name>
<dbReference type="SUPFAM" id="SSF55073">
    <property type="entry name" value="Nucleotide cyclase"/>
    <property type="match status" value="1"/>
</dbReference>
<dbReference type="PRINTS" id="PR00996">
    <property type="entry name" value="CHERMTFRASE"/>
</dbReference>
<dbReference type="Gene3D" id="3.30.70.270">
    <property type="match status" value="1"/>
</dbReference>
<dbReference type="PROSITE" id="PS50887">
    <property type="entry name" value="GGDEF"/>
    <property type="match status" value="1"/>
</dbReference>
<dbReference type="Pfam" id="PF00563">
    <property type="entry name" value="EAL"/>
    <property type="match status" value="1"/>
</dbReference>
<dbReference type="GO" id="GO:0005737">
    <property type="term" value="C:cytoplasm"/>
    <property type="evidence" value="ECO:0007669"/>
    <property type="project" value="InterPro"/>
</dbReference>
<evidence type="ECO:0000313" key="16">
    <source>
        <dbReference type="Proteomes" id="UP000247811"/>
    </source>
</evidence>